<keyword evidence="5" id="KW-0326">Glycosidase</keyword>
<proteinExistence type="inferred from homology"/>
<evidence type="ECO:0000256" key="6">
    <source>
        <dbReference type="PIRSR" id="PIRSR625705-1"/>
    </source>
</evidence>
<keyword evidence="11" id="KW-1185">Reference proteome</keyword>
<dbReference type="InterPro" id="IPR059177">
    <property type="entry name" value="GH29D-like_dom"/>
</dbReference>
<dbReference type="GO" id="GO:0030203">
    <property type="term" value="P:glycosaminoglycan metabolic process"/>
    <property type="evidence" value="ECO:0007669"/>
    <property type="project" value="TreeGrafter"/>
</dbReference>
<comment type="similarity">
    <text evidence="2">Belongs to the glycosyl hydrolase 20 family.</text>
</comment>
<dbReference type="PANTHER" id="PTHR22600">
    <property type="entry name" value="BETA-HEXOSAMINIDASE"/>
    <property type="match status" value="1"/>
</dbReference>
<dbReference type="Gene3D" id="3.20.20.80">
    <property type="entry name" value="Glycosidases"/>
    <property type="match status" value="1"/>
</dbReference>
<dbReference type="Proteomes" id="UP000183945">
    <property type="component" value="Unassembled WGS sequence"/>
</dbReference>
<evidence type="ECO:0000259" key="9">
    <source>
        <dbReference type="Pfam" id="PF13290"/>
    </source>
</evidence>
<dbReference type="Gene3D" id="3.30.379.10">
    <property type="entry name" value="Chitobiase/beta-hexosaminidase domain 2-like"/>
    <property type="match status" value="1"/>
</dbReference>
<dbReference type="PRINTS" id="PR00738">
    <property type="entry name" value="GLHYDRLASE20"/>
</dbReference>
<evidence type="ECO:0000259" key="8">
    <source>
        <dbReference type="Pfam" id="PF02838"/>
    </source>
</evidence>
<dbReference type="SUPFAM" id="SSF51445">
    <property type="entry name" value="(Trans)glycosidases"/>
    <property type="match status" value="1"/>
</dbReference>
<dbReference type="STRING" id="1073325.SAMN05444483_103304"/>
<organism evidence="10 11">
    <name type="scientific">Salegentibacter echinorum</name>
    <dbReference type="NCBI Taxonomy" id="1073325"/>
    <lineage>
        <taxon>Bacteria</taxon>
        <taxon>Pseudomonadati</taxon>
        <taxon>Bacteroidota</taxon>
        <taxon>Flavobacteriia</taxon>
        <taxon>Flavobacteriales</taxon>
        <taxon>Flavobacteriaceae</taxon>
        <taxon>Salegentibacter</taxon>
    </lineage>
</organism>
<dbReference type="InterPro" id="IPR029018">
    <property type="entry name" value="Hex-like_dom2"/>
</dbReference>
<name>A0A1M5FQZ2_SALEC</name>
<keyword evidence="4" id="KW-0378">Hydrolase</keyword>
<evidence type="ECO:0000313" key="11">
    <source>
        <dbReference type="Proteomes" id="UP000183945"/>
    </source>
</evidence>
<dbReference type="InterPro" id="IPR015883">
    <property type="entry name" value="Glyco_hydro_20_cat"/>
</dbReference>
<comment type="catalytic activity">
    <reaction evidence="1">
        <text>Hydrolysis of terminal non-reducing N-acetyl-D-hexosamine residues in N-acetyl-beta-D-hexosaminides.</text>
        <dbReference type="EC" id="3.2.1.52"/>
    </reaction>
</comment>
<reference evidence="11" key="1">
    <citation type="submission" date="2016-11" db="EMBL/GenBank/DDBJ databases">
        <authorList>
            <person name="Varghese N."/>
            <person name="Submissions S."/>
        </authorList>
    </citation>
    <scope>NUCLEOTIDE SEQUENCE [LARGE SCALE GENOMIC DNA]</scope>
    <source>
        <strain evidence="11">DSM 24579</strain>
    </source>
</reference>
<dbReference type="OrthoDB" id="9763537at2"/>
<evidence type="ECO:0000256" key="4">
    <source>
        <dbReference type="ARBA" id="ARBA00022801"/>
    </source>
</evidence>
<feature type="active site" description="Proton donor" evidence="6">
    <location>
        <position position="325"/>
    </location>
</feature>
<evidence type="ECO:0000313" key="10">
    <source>
        <dbReference type="EMBL" id="SHF93849.1"/>
    </source>
</evidence>
<evidence type="ECO:0000259" key="7">
    <source>
        <dbReference type="Pfam" id="PF00728"/>
    </source>
</evidence>
<dbReference type="InterPro" id="IPR017853">
    <property type="entry name" value="GH"/>
</dbReference>
<evidence type="ECO:0000256" key="3">
    <source>
        <dbReference type="ARBA" id="ARBA00012663"/>
    </source>
</evidence>
<evidence type="ECO:0000256" key="2">
    <source>
        <dbReference type="ARBA" id="ARBA00006285"/>
    </source>
</evidence>
<dbReference type="Pfam" id="PF13290">
    <property type="entry name" value="CHB_HEX_C_1"/>
    <property type="match status" value="1"/>
</dbReference>
<dbReference type="SUPFAM" id="SSF55545">
    <property type="entry name" value="beta-N-acetylhexosaminidase-like domain"/>
    <property type="match status" value="1"/>
</dbReference>
<accession>A0A1M5FQZ2</accession>
<dbReference type="AlphaFoldDB" id="A0A1M5FQZ2"/>
<dbReference type="Pfam" id="PF02838">
    <property type="entry name" value="Glyco_hydro_20b"/>
    <property type="match status" value="1"/>
</dbReference>
<protein>
    <recommendedName>
        <fullName evidence="3">beta-N-acetylhexosaminidase</fullName>
        <ecNumber evidence="3">3.2.1.52</ecNumber>
    </recommendedName>
</protein>
<dbReference type="InterPro" id="IPR015882">
    <property type="entry name" value="HEX_bac_N"/>
</dbReference>
<evidence type="ECO:0000256" key="1">
    <source>
        <dbReference type="ARBA" id="ARBA00001231"/>
    </source>
</evidence>
<dbReference type="GO" id="GO:0004563">
    <property type="term" value="F:beta-N-acetylhexosaminidase activity"/>
    <property type="evidence" value="ECO:0007669"/>
    <property type="project" value="UniProtKB-EC"/>
</dbReference>
<sequence length="740" mass="84051">MLLETTLGKTCLLFFVIFISYGQANASDIIPKPERYEPNGEVFSLNQSTKIQYRNGLKTMAAYLGKTISPATGWDFKLSASNKPQKNSIHLSIDPQDDNKEGYRLMVNSINIQIIGNSEAGVFNGIQTLRQMLPVKIFNSRRQKDVDWAIEGAYVEDTPAYPWRGMMLDVSRYFYEVSYVKQLVDMMAMYKMNVLHLHLIDDAGWRIEIKKYPRLTSVGGFRGEGHERTGGYYTQEEIKEIIAYAALRNIEVIPEIEIPAHTLPAIAAYPHLSCTGAPQVVQTQHSISGELYCVGRESTFDFLEDVFDEVVALFPSKYIHIGGDEARYDRWAACSHCQKRKDSLGLEKEADLQVYFTNRIQKVLKKRGKTIVGWDEIIERGLDDKAVGMVWHNKEKAILGTQAGHDMVMALSSHAYFDVAESSIPGEVKAATWLSPISLEKVYSMDPVVEGLDDAYQSQVLGVHATLWSDQFIHGTILQEILPINENRSEKYFDYLTFPRMAALAEVGWTDKNLKDWSDFEYRMRKHYNRYDEAGYGYRVPQPKLIGKKEVGDGIEITLENVVEGAHIRYTTNGLKPNTYDDVYISPIKVDKLSDFKAITVVNRHQFSLPLYFPEKYEQYKKFGTPMGEWKPTLIKGVEFGELELDATGKITGNGIYEITFIYTDGAHKLEIEGVSVYKNRQLITEDRHKGETGTSSSENTYSVKINEYETGAEFKIRANVRGDIGNDSQGVVFIKKKDN</sequence>
<dbReference type="Pfam" id="PF00728">
    <property type="entry name" value="Glyco_hydro_20"/>
    <property type="match status" value="1"/>
</dbReference>
<dbReference type="EMBL" id="FQVT01000003">
    <property type="protein sequence ID" value="SHF93849.1"/>
    <property type="molecule type" value="Genomic_DNA"/>
</dbReference>
<evidence type="ECO:0000256" key="5">
    <source>
        <dbReference type="ARBA" id="ARBA00023295"/>
    </source>
</evidence>
<dbReference type="GO" id="GO:0005975">
    <property type="term" value="P:carbohydrate metabolic process"/>
    <property type="evidence" value="ECO:0007669"/>
    <property type="project" value="InterPro"/>
</dbReference>
<feature type="domain" description="Beta-hexosaminidase bacterial type N-terminal" evidence="8">
    <location>
        <begin position="27"/>
        <end position="142"/>
    </location>
</feature>
<dbReference type="GO" id="GO:0016020">
    <property type="term" value="C:membrane"/>
    <property type="evidence" value="ECO:0007669"/>
    <property type="project" value="TreeGrafter"/>
</dbReference>
<dbReference type="EC" id="3.2.1.52" evidence="3"/>
<dbReference type="PANTHER" id="PTHR22600:SF57">
    <property type="entry name" value="BETA-N-ACETYLHEXOSAMINIDASE"/>
    <property type="match status" value="1"/>
</dbReference>
<gene>
    <name evidence="10" type="ORF">SAMN05444483_103304</name>
</gene>
<dbReference type="CDD" id="cd06563">
    <property type="entry name" value="GH20_chitobiase-like"/>
    <property type="match status" value="1"/>
</dbReference>
<dbReference type="InterPro" id="IPR025705">
    <property type="entry name" value="Beta_hexosaminidase_sua/sub"/>
</dbReference>
<feature type="domain" description="GH29D-like beta-sandwich" evidence="9">
    <location>
        <begin position="551"/>
        <end position="604"/>
    </location>
</feature>
<feature type="domain" description="Glycoside hydrolase family 20 catalytic" evidence="7">
    <location>
        <begin position="161"/>
        <end position="511"/>
    </location>
</feature>